<proteinExistence type="inferred from homology"/>
<reference evidence="6" key="3">
    <citation type="submission" date="2018-08" db="UniProtKB">
        <authorList>
            <consortium name="EnsemblPlants"/>
        </authorList>
    </citation>
    <scope>IDENTIFICATION</scope>
    <source>
        <strain evidence="6">cv. Bd21</strain>
    </source>
</reference>
<dbReference type="Pfam" id="PF24570">
    <property type="entry name" value="BACK_BPM_SPOP"/>
    <property type="match status" value="2"/>
</dbReference>
<dbReference type="PANTHER" id="PTHR26379">
    <property type="entry name" value="BTB/POZ AND MATH DOMAIN-CONTAINING PROTEIN 1"/>
    <property type="match status" value="1"/>
</dbReference>
<dbReference type="InParanoid" id="A0A2K2CUR2"/>
<dbReference type="PROSITE" id="PS50144">
    <property type="entry name" value="MATH"/>
    <property type="match status" value="1"/>
</dbReference>
<accession>A0A2K2CUR2</accession>
<evidence type="ECO:0000313" key="7">
    <source>
        <dbReference type="Proteomes" id="UP000008810"/>
    </source>
</evidence>
<dbReference type="InterPro" id="IPR008974">
    <property type="entry name" value="TRAF-like"/>
</dbReference>
<dbReference type="Pfam" id="PF00651">
    <property type="entry name" value="BTB"/>
    <property type="match status" value="2"/>
</dbReference>
<dbReference type="InterPro" id="IPR011333">
    <property type="entry name" value="SKP1/BTB/POZ_sf"/>
</dbReference>
<dbReference type="AlphaFoldDB" id="A0A2K2CUR2"/>
<feature type="domain" description="MATH" evidence="4">
    <location>
        <begin position="28"/>
        <end position="170"/>
    </location>
</feature>
<dbReference type="Proteomes" id="UP000008810">
    <property type="component" value="Chromosome 3"/>
</dbReference>
<dbReference type="Gene3D" id="3.30.710.10">
    <property type="entry name" value="Potassium Channel Kv1.1, Chain A"/>
    <property type="match status" value="2"/>
</dbReference>
<protein>
    <recommendedName>
        <fullName evidence="8">BTB domain-containing protein</fullName>
    </recommendedName>
</protein>
<dbReference type="Pfam" id="PF22486">
    <property type="entry name" value="MATH_2"/>
    <property type="match status" value="1"/>
</dbReference>
<dbReference type="EnsemblPlants" id="PNT65772">
    <property type="protein sequence ID" value="PNT65772"/>
    <property type="gene ID" value="BRADI_3g02438v3"/>
</dbReference>
<name>A0A2K2CUR2_BRADI</name>
<comment type="pathway">
    <text evidence="1">Protein modification; protein ubiquitination.</text>
</comment>
<organism evidence="5">
    <name type="scientific">Brachypodium distachyon</name>
    <name type="common">Purple false brome</name>
    <name type="synonym">Trachynia distachya</name>
    <dbReference type="NCBI Taxonomy" id="15368"/>
    <lineage>
        <taxon>Eukaryota</taxon>
        <taxon>Viridiplantae</taxon>
        <taxon>Streptophyta</taxon>
        <taxon>Embryophyta</taxon>
        <taxon>Tracheophyta</taxon>
        <taxon>Spermatophyta</taxon>
        <taxon>Magnoliopsida</taxon>
        <taxon>Liliopsida</taxon>
        <taxon>Poales</taxon>
        <taxon>Poaceae</taxon>
        <taxon>BOP clade</taxon>
        <taxon>Pooideae</taxon>
        <taxon>Stipodae</taxon>
        <taxon>Brachypodieae</taxon>
        <taxon>Brachypodium</taxon>
    </lineage>
</organism>
<dbReference type="InterPro" id="IPR000210">
    <property type="entry name" value="BTB/POZ_dom"/>
</dbReference>
<dbReference type="Gramene" id="PNT65772">
    <property type="protein sequence ID" value="PNT65772"/>
    <property type="gene ID" value="BRADI_3g02438v3"/>
</dbReference>
<comment type="similarity">
    <text evidence="2">Belongs to the Tdpoz family.</text>
</comment>
<dbReference type="PANTHER" id="PTHR26379:SF370">
    <property type="entry name" value="BTB DOMAIN-CONTAINING PROTEIN"/>
    <property type="match status" value="1"/>
</dbReference>
<gene>
    <name evidence="5" type="ORF">BRADI_3g02438v3</name>
</gene>
<dbReference type="EMBL" id="CM000882">
    <property type="protein sequence ID" value="PNT65772.1"/>
    <property type="molecule type" value="Genomic_DNA"/>
</dbReference>
<dbReference type="PROSITE" id="PS50097">
    <property type="entry name" value="BTB"/>
    <property type="match status" value="2"/>
</dbReference>
<dbReference type="SMART" id="SM00225">
    <property type="entry name" value="BTB"/>
    <property type="match status" value="2"/>
</dbReference>
<keyword evidence="7" id="KW-1185">Reference proteome</keyword>
<evidence type="ECO:0008006" key="8">
    <source>
        <dbReference type="Google" id="ProtNLM"/>
    </source>
</evidence>
<evidence type="ECO:0000256" key="1">
    <source>
        <dbReference type="ARBA" id="ARBA00004906"/>
    </source>
</evidence>
<feature type="domain" description="BTB" evidence="3">
    <location>
        <begin position="419"/>
        <end position="482"/>
    </location>
</feature>
<dbReference type="Gene3D" id="2.60.210.10">
    <property type="entry name" value="Apoptosis, Tumor Necrosis Factor Receptor Associated Protein 2, Chain A"/>
    <property type="match status" value="1"/>
</dbReference>
<evidence type="ECO:0000313" key="5">
    <source>
        <dbReference type="EMBL" id="PNT65772.1"/>
    </source>
</evidence>
<evidence type="ECO:0000313" key="6">
    <source>
        <dbReference type="EnsemblPlants" id="PNT65772"/>
    </source>
</evidence>
<evidence type="ECO:0000259" key="4">
    <source>
        <dbReference type="PROSITE" id="PS50144"/>
    </source>
</evidence>
<evidence type="ECO:0000259" key="3">
    <source>
        <dbReference type="PROSITE" id="PS50097"/>
    </source>
</evidence>
<evidence type="ECO:0000256" key="2">
    <source>
        <dbReference type="ARBA" id="ARBA00010846"/>
    </source>
</evidence>
<dbReference type="OrthoDB" id="546239at2759"/>
<dbReference type="InterPro" id="IPR002083">
    <property type="entry name" value="MATH/TRAF_dom"/>
</dbReference>
<reference evidence="5 6" key="1">
    <citation type="journal article" date="2010" name="Nature">
        <title>Genome sequencing and analysis of the model grass Brachypodium distachyon.</title>
        <authorList>
            <consortium name="International Brachypodium Initiative"/>
        </authorList>
    </citation>
    <scope>NUCLEOTIDE SEQUENCE [LARGE SCALE GENOMIC DNA]</scope>
    <source>
        <strain evidence="5 6">Bd21</strain>
    </source>
</reference>
<sequence>MAFAGLSVIVDGELNPYTESPVDAGGKSDYRLLVVQGFTRNPIKDNPIWPCRCIHSRPFIVGGQRWCLIYYPKGLSAKDSISIFLTSLNDDDDDGTANDDEERVVRARFRFSFIDQPELRPPFTRRCRICDFYPDSCDYDYNGKYRFFRRDVLERSRHFKDDSFVILCDVLVVDDDADTAEEEDDMATDTQEVQLPDMLQSHLSNLLTKEGTDVTFEVGDKKFAAHRSVLAARSAVFKEKLSSGTRDAVLKIDDMEPDVFGALLTFIYTDVFCGMDNEPKPVTWLLQLLKAADTYDLQKLRLICEEMLAGRFMDEDTMADIIEVAERRRCRWLKEMCLEFIKSHTRLLKIFTDDGLEEMIRTCSPSVLKELIAKFALPNEVFLRIASNQLRLQQRLYRIKPPVDMRSHFSDLLRTKESSDVTFEVGGEKFAAHRCVLAARSTVFKEKLFGNVVLEAKGGAVLKIDDIKPNVFSALLTFIYTDAFCGMEVDNEPKPVTWLLQLLKAADTYDLQKLRLICEEMLAGRYMQVTNVAVIVAVAERRRCHWLKEMCLEFIKSHTRLLKIFTDDGLEEMIRTCSPSVLKELVAKFAVPN</sequence>
<feature type="domain" description="BTB" evidence="3">
    <location>
        <begin position="212"/>
        <end position="270"/>
    </location>
</feature>
<dbReference type="Gene3D" id="1.25.40.420">
    <property type="match status" value="2"/>
</dbReference>
<dbReference type="InterPro" id="IPR045005">
    <property type="entry name" value="BPM1-6"/>
</dbReference>
<dbReference type="SUPFAM" id="SSF49599">
    <property type="entry name" value="TRAF domain-like"/>
    <property type="match status" value="1"/>
</dbReference>
<dbReference type="CDD" id="cd00121">
    <property type="entry name" value="MATH"/>
    <property type="match status" value="1"/>
</dbReference>
<dbReference type="SUPFAM" id="SSF54695">
    <property type="entry name" value="POZ domain"/>
    <property type="match status" value="2"/>
</dbReference>
<dbReference type="GO" id="GO:0016567">
    <property type="term" value="P:protein ubiquitination"/>
    <property type="evidence" value="ECO:0007669"/>
    <property type="project" value="InterPro"/>
</dbReference>
<dbReference type="InterPro" id="IPR056423">
    <property type="entry name" value="BACK_BPM_SPOP"/>
</dbReference>
<reference evidence="5" key="2">
    <citation type="submission" date="2017-06" db="EMBL/GenBank/DDBJ databases">
        <title>WGS assembly of Brachypodium distachyon.</title>
        <authorList>
            <consortium name="The International Brachypodium Initiative"/>
            <person name="Lucas S."/>
            <person name="Harmon-Smith M."/>
            <person name="Lail K."/>
            <person name="Tice H."/>
            <person name="Grimwood J."/>
            <person name="Bruce D."/>
            <person name="Barry K."/>
            <person name="Shu S."/>
            <person name="Lindquist E."/>
            <person name="Wang M."/>
            <person name="Pitluck S."/>
            <person name="Vogel J.P."/>
            <person name="Garvin D.F."/>
            <person name="Mockler T.C."/>
            <person name="Schmutz J."/>
            <person name="Rokhsar D."/>
            <person name="Bevan M.W."/>
        </authorList>
    </citation>
    <scope>NUCLEOTIDE SEQUENCE</scope>
    <source>
        <strain evidence="5">Bd21</strain>
    </source>
</reference>